<evidence type="ECO:0000259" key="2">
    <source>
        <dbReference type="Pfam" id="PF09335"/>
    </source>
</evidence>
<dbReference type="Pfam" id="PF09335">
    <property type="entry name" value="VTT_dom"/>
    <property type="match status" value="1"/>
</dbReference>
<reference evidence="3" key="1">
    <citation type="submission" date="2016-10" db="EMBL/GenBank/DDBJ databases">
        <title>Sequence of Gallionella enrichment culture.</title>
        <authorList>
            <person name="Poehlein A."/>
            <person name="Muehling M."/>
            <person name="Daniel R."/>
        </authorList>
    </citation>
    <scope>NUCLEOTIDE SEQUENCE</scope>
</reference>
<proteinExistence type="predicted"/>
<dbReference type="PANTHER" id="PTHR42709">
    <property type="entry name" value="ALKALINE PHOSPHATASE LIKE PROTEIN"/>
    <property type="match status" value="1"/>
</dbReference>
<feature type="transmembrane region" description="Helical" evidence="1">
    <location>
        <begin position="12"/>
        <end position="32"/>
    </location>
</feature>
<comment type="caution">
    <text evidence="3">The sequence shown here is derived from an EMBL/GenBank/DDBJ whole genome shotgun (WGS) entry which is preliminary data.</text>
</comment>
<keyword evidence="1" id="KW-1133">Transmembrane helix</keyword>
<keyword evidence="1" id="KW-0812">Transmembrane</keyword>
<organism evidence="3">
    <name type="scientific">mine drainage metagenome</name>
    <dbReference type="NCBI Taxonomy" id="410659"/>
    <lineage>
        <taxon>unclassified sequences</taxon>
        <taxon>metagenomes</taxon>
        <taxon>ecological metagenomes</taxon>
    </lineage>
</organism>
<evidence type="ECO:0000313" key="3">
    <source>
        <dbReference type="EMBL" id="OIQ96646.1"/>
    </source>
</evidence>
<evidence type="ECO:0000256" key="1">
    <source>
        <dbReference type="SAM" id="Phobius"/>
    </source>
</evidence>
<keyword evidence="1" id="KW-0472">Membrane</keyword>
<sequence length="181" mass="19572">MISALVVSYGYLAVFLGTLFEGETFLLAAGFAAHRGLLAWPLVVAVAFVGASLGDQLGFLLGRWRGAALIARYPALARRAPRVHAIFERHHVLFILTIRFLYGLRLAGPIVMGSSGLPYLRFALLDMLGAALWAPLIAGAGYLFGVAMEALLGEIRHAEEAALIVILAAAFIVWLWRALRS</sequence>
<dbReference type="PANTHER" id="PTHR42709:SF2">
    <property type="entry name" value="INNER MEMBRANE PROTEIN YOHD"/>
    <property type="match status" value="1"/>
</dbReference>
<name>A0A1J5RKT5_9ZZZZ</name>
<dbReference type="EMBL" id="MLJW01000145">
    <property type="protein sequence ID" value="OIQ96646.1"/>
    <property type="molecule type" value="Genomic_DNA"/>
</dbReference>
<feature type="transmembrane region" description="Helical" evidence="1">
    <location>
        <begin position="38"/>
        <end position="62"/>
    </location>
</feature>
<feature type="transmembrane region" description="Helical" evidence="1">
    <location>
        <begin position="132"/>
        <end position="152"/>
    </location>
</feature>
<dbReference type="AlphaFoldDB" id="A0A1J5RKT5"/>
<dbReference type="GO" id="GO:0005886">
    <property type="term" value="C:plasma membrane"/>
    <property type="evidence" value="ECO:0007669"/>
    <property type="project" value="TreeGrafter"/>
</dbReference>
<accession>A0A1J5RKT5</accession>
<feature type="domain" description="VTT" evidence="2">
    <location>
        <begin position="22"/>
        <end position="142"/>
    </location>
</feature>
<dbReference type="InterPro" id="IPR051311">
    <property type="entry name" value="DedA_domain"/>
</dbReference>
<feature type="transmembrane region" description="Helical" evidence="1">
    <location>
        <begin position="161"/>
        <end position="179"/>
    </location>
</feature>
<dbReference type="InterPro" id="IPR032816">
    <property type="entry name" value="VTT_dom"/>
</dbReference>
<protein>
    <submittedName>
        <fullName evidence="3">Inner membrane protein YohD</fullName>
    </submittedName>
</protein>
<feature type="transmembrane region" description="Helical" evidence="1">
    <location>
        <begin position="92"/>
        <end position="112"/>
    </location>
</feature>
<gene>
    <name evidence="3" type="primary">yohD_3</name>
    <name evidence="3" type="ORF">GALL_213490</name>
</gene>